<dbReference type="SUPFAM" id="SSF54631">
    <property type="entry name" value="CBS-domain pair"/>
    <property type="match status" value="1"/>
</dbReference>
<reference evidence="10" key="2">
    <citation type="submission" date="2021-01" db="EMBL/GenBank/DDBJ databases">
        <authorList>
            <person name="Mieszkin S."/>
            <person name="Pouder E."/>
            <person name="Alain K."/>
        </authorList>
    </citation>
    <scope>NUCLEOTIDE SEQUENCE</scope>
    <source>
        <strain evidence="10">HW T2.11</strain>
    </source>
</reference>
<feature type="domain" description="CBS" evidence="8">
    <location>
        <begin position="205"/>
        <end position="264"/>
    </location>
</feature>
<evidence type="ECO:0000313" key="11">
    <source>
        <dbReference type="Proteomes" id="UP000708298"/>
    </source>
</evidence>
<sequence length="321" mass="33474">MTSSATDTVLRTIRTEMQGLAALEAALPGGLGDSFADVASLIEQSGCVIVTGMGKSGLIGRKIAATLASTGTPSHFVHPAEASHGDLGMIAPNDVVLALSWSGETPELADIVAYTRRFGIKLIAMTSRPDSALGRAADIRLLLPVSEEACPNGLAPTTSTTMQLVAGDALAILLLERSGFTAHDFQRYHPGGKLGARLLTVGQLMHTGDQLPLIAAGASLSAGIVEMTSKRFGIAAVVDGDGHLAGALTDGDLRRAFRAGFVDMPVEQAMGRRPQIMQPGDLAALALARMNELRITCIFVVQDEKPIGLVHIHDLLRAGVA</sequence>
<dbReference type="RefSeq" id="WP_227319619.1">
    <property type="nucleotide sequence ID" value="NZ_JAESVB010000001.1"/>
</dbReference>
<dbReference type="PROSITE" id="PS51464">
    <property type="entry name" value="SIS"/>
    <property type="match status" value="1"/>
</dbReference>
<dbReference type="CDD" id="cd05014">
    <property type="entry name" value="SIS_Kpsf"/>
    <property type="match status" value="1"/>
</dbReference>
<dbReference type="InterPro" id="IPR046348">
    <property type="entry name" value="SIS_dom_sf"/>
</dbReference>
<comment type="caution">
    <text evidence="10">The sequence shown here is derived from an EMBL/GenBank/DDBJ whole genome shotgun (WGS) entry which is preliminary data.</text>
</comment>
<evidence type="ECO:0000256" key="2">
    <source>
        <dbReference type="ARBA" id="ARBA00022737"/>
    </source>
</evidence>
<keyword evidence="2" id="KW-0677">Repeat</keyword>
<feature type="binding site" evidence="5">
    <location>
        <position position="78"/>
    </location>
    <ligand>
        <name>Zn(2+)</name>
        <dbReference type="ChEBI" id="CHEBI:29105"/>
    </ligand>
</feature>
<evidence type="ECO:0000256" key="6">
    <source>
        <dbReference type="PIRSR" id="PIRSR004692-3"/>
    </source>
</evidence>
<dbReference type="PIRSF" id="PIRSF004692">
    <property type="entry name" value="KdsD_KpsF"/>
    <property type="match status" value="1"/>
</dbReference>
<evidence type="ECO:0000259" key="8">
    <source>
        <dbReference type="PROSITE" id="PS51371"/>
    </source>
</evidence>
<name>A0A964DX92_9PROT</name>
<dbReference type="AlphaFoldDB" id="A0A964DX92"/>
<evidence type="ECO:0000256" key="5">
    <source>
        <dbReference type="PIRSR" id="PIRSR004692-2"/>
    </source>
</evidence>
<dbReference type="NCBIfam" id="TIGR00393">
    <property type="entry name" value="kpsF"/>
    <property type="match status" value="1"/>
</dbReference>
<feature type="site" description="Catalytically relevant" evidence="6">
    <location>
        <position position="148"/>
    </location>
</feature>
<dbReference type="SUPFAM" id="SSF53697">
    <property type="entry name" value="SIS domain"/>
    <property type="match status" value="1"/>
</dbReference>
<dbReference type="InterPro" id="IPR035474">
    <property type="entry name" value="SIS_Kpsf"/>
</dbReference>
<evidence type="ECO:0000256" key="3">
    <source>
        <dbReference type="ARBA" id="ARBA00023122"/>
    </source>
</evidence>
<feature type="domain" description="SIS" evidence="9">
    <location>
        <begin position="38"/>
        <end position="180"/>
    </location>
</feature>
<feature type="domain" description="CBS" evidence="8">
    <location>
        <begin position="270"/>
        <end position="321"/>
    </location>
</feature>
<dbReference type="GO" id="GO:0005975">
    <property type="term" value="P:carbohydrate metabolic process"/>
    <property type="evidence" value="ECO:0007669"/>
    <property type="project" value="InterPro"/>
</dbReference>
<evidence type="ECO:0000259" key="9">
    <source>
        <dbReference type="PROSITE" id="PS51464"/>
    </source>
</evidence>
<dbReference type="InterPro" id="IPR004800">
    <property type="entry name" value="KdsD/KpsF-type"/>
</dbReference>
<dbReference type="GO" id="GO:1901135">
    <property type="term" value="P:carbohydrate derivative metabolic process"/>
    <property type="evidence" value="ECO:0007669"/>
    <property type="project" value="InterPro"/>
</dbReference>
<keyword evidence="11" id="KW-1185">Reference proteome</keyword>
<dbReference type="Gene3D" id="3.10.580.10">
    <property type="entry name" value="CBS-domain"/>
    <property type="match status" value="1"/>
</dbReference>
<dbReference type="PROSITE" id="PS51371">
    <property type="entry name" value="CBS"/>
    <property type="match status" value="2"/>
</dbReference>
<proteinExistence type="inferred from homology"/>
<dbReference type="InterPro" id="IPR046342">
    <property type="entry name" value="CBS_dom_sf"/>
</dbReference>
<dbReference type="InterPro" id="IPR001347">
    <property type="entry name" value="SIS_dom"/>
</dbReference>
<keyword evidence="5" id="KW-0479">Metal-binding</keyword>
<dbReference type="InterPro" id="IPR050986">
    <property type="entry name" value="GutQ/KpsF_isomerases"/>
</dbReference>
<feature type="site" description="Catalytically relevant" evidence="6">
    <location>
        <position position="55"/>
    </location>
</feature>
<dbReference type="FunFam" id="3.40.50.10490:FF:000011">
    <property type="entry name" value="Arabinose 5-phosphate isomerase"/>
    <property type="match status" value="1"/>
</dbReference>
<dbReference type="PANTHER" id="PTHR42745:SF1">
    <property type="entry name" value="ARABINOSE 5-PHOSPHATE ISOMERASE KDSD"/>
    <property type="match status" value="1"/>
</dbReference>
<dbReference type="EMBL" id="JAESVB010000001">
    <property type="protein sequence ID" value="MCB8873961.1"/>
    <property type="molecule type" value="Genomic_DNA"/>
</dbReference>
<keyword evidence="3 7" id="KW-0129">CBS domain</keyword>
<dbReference type="SMART" id="SM00116">
    <property type="entry name" value="CBS"/>
    <property type="match status" value="2"/>
</dbReference>
<gene>
    <name evidence="10" type="ORF">ASILVAE211_02110</name>
</gene>
<dbReference type="Pfam" id="PF00571">
    <property type="entry name" value="CBS"/>
    <property type="match status" value="2"/>
</dbReference>
<keyword evidence="5" id="KW-0862">Zinc</keyword>
<protein>
    <submittedName>
        <fullName evidence="10">KpsF/GutQ family sugar-phosphate isomerase</fullName>
    </submittedName>
</protein>
<evidence type="ECO:0000313" key="10">
    <source>
        <dbReference type="EMBL" id="MCB8873961.1"/>
    </source>
</evidence>
<dbReference type="Gene3D" id="3.40.50.10490">
    <property type="entry name" value="Glucose-6-phosphate isomerase like protein, domain 1"/>
    <property type="match status" value="1"/>
</dbReference>
<dbReference type="Pfam" id="PF01380">
    <property type="entry name" value="SIS"/>
    <property type="match status" value="1"/>
</dbReference>
<reference evidence="10" key="1">
    <citation type="journal article" date="2021" name="Microorganisms">
        <title>Acidisoma silvae sp. nov. and Acidisomacellulosilytica sp. nov., Two Acidophilic Bacteria Isolated from Decaying Wood, Hydrolyzing Cellulose and Producing Poly-3-hydroxybutyrate.</title>
        <authorList>
            <person name="Mieszkin S."/>
            <person name="Pouder E."/>
            <person name="Uroz S."/>
            <person name="Simon-Colin C."/>
            <person name="Alain K."/>
        </authorList>
    </citation>
    <scope>NUCLEOTIDE SEQUENCE</scope>
    <source>
        <strain evidence="10">HW T2.11</strain>
    </source>
</reference>
<comment type="similarity">
    <text evidence="1 4">Belongs to the SIS family. GutQ/KpsF subfamily.</text>
</comment>
<dbReference type="GO" id="GO:0019146">
    <property type="term" value="F:arabinose-5-phosphate isomerase activity"/>
    <property type="evidence" value="ECO:0007669"/>
    <property type="project" value="UniProtKB-ARBA"/>
</dbReference>
<dbReference type="GO" id="GO:0097367">
    <property type="term" value="F:carbohydrate derivative binding"/>
    <property type="evidence" value="ECO:0007669"/>
    <property type="project" value="InterPro"/>
</dbReference>
<evidence type="ECO:0000256" key="7">
    <source>
        <dbReference type="PROSITE-ProRule" id="PRU00703"/>
    </source>
</evidence>
<dbReference type="CDD" id="cd04604">
    <property type="entry name" value="CBS_pair_SIS_assoc"/>
    <property type="match status" value="1"/>
</dbReference>
<evidence type="ECO:0000256" key="4">
    <source>
        <dbReference type="PIRNR" id="PIRNR004692"/>
    </source>
</evidence>
<organism evidence="10 11">
    <name type="scientific">Acidisoma silvae</name>
    <dbReference type="NCBI Taxonomy" id="2802396"/>
    <lineage>
        <taxon>Bacteria</taxon>
        <taxon>Pseudomonadati</taxon>
        <taxon>Pseudomonadota</taxon>
        <taxon>Alphaproteobacteria</taxon>
        <taxon>Acetobacterales</taxon>
        <taxon>Acidocellaceae</taxon>
        <taxon>Acidisoma</taxon>
    </lineage>
</organism>
<dbReference type="Proteomes" id="UP000708298">
    <property type="component" value="Unassembled WGS sequence"/>
</dbReference>
<dbReference type="InterPro" id="IPR000644">
    <property type="entry name" value="CBS_dom"/>
</dbReference>
<dbReference type="GO" id="GO:0046872">
    <property type="term" value="F:metal ion binding"/>
    <property type="evidence" value="ECO:0007669"/>
    <property type="project" value="UniProtKB-KW"/>
</dbReference>
<evidence type="ECO:0000256" key="1">
    <source>
        <dbReference type="ARBA" id="ARBA00008165"/>
    </source>
</evidence>
<accession>A0A964DX92</accession>
<feature type="site" description="Catalytically relevant" evidence="6">
    <location>
        <position position="189"/>
    </location>
</feature>
<feature type="site" description="Catalytically relevant" evidence="6">
    <location>
        <position position="107"/>
    </location>
</feature>
<dbReference type="PANTHER" id="PTHR42745">
    <property type="match status" value="1"/>
</dbReference>
<keyword evidence="10" id="KW-0413">Isomerase</keyword>